<evidence type="ECO:0000256" key="2">
    <source>
        <dbReference type="ARBA" id="ARBA00022980"/>
    </source>
</evidence>
<name>A0A6J7JKA0_9ZZZZ</name>
<dbReference type="InterPro" id="IPR001648">
    <property type="entry name" value="Ribosomal_bS18"/>
</dbReference>
<dbReference type="InterPro" id="IPR018275">
    <property type="entry name" value="Ribosomal_bS18_CS"/>
</dbReference>
<dbReference type="Gene3D" id="4.10.640.10">
    <property type="entry name" value="Ribosomal protein S18"/>
    <property type="match status" value="1"/>
</dbReference>
<dbReference type="PROSITE" id="PS00057">
    <property type="entry name" value="RIBOSOMAL_S18"/>
    <property type="match status" value="1"/>
</dbReference>
<comment type="similarity">
    <text evidence="1">Belongs to the bacterial ribosomal protein bS18 family.</text>
</comment>
<dbReference type="AlphaFoldDB" id="A0A6J7JKA0"/>
<feature type="region of interest" description="Disordered" evidence="4">
    <location>
        <begin position="81"/>
        <end position="111"/>
    </location>
</feature>
<accession>A0A6J7JKA0</accession>
<protein>
    <submittedName>
        <fullName evidence="5">Unannotated protein</fullName>
    </submittedName>
</protein>
<dbReference type="GO" id="GO:0003735">
    <property type="term" value="F:structural constituent of ribosome"/>
    <property type="evidence" value="ECO:0007669"/>
    <property type="project" value="InterPro"/>
</dbReference>
<evidence type="ECO:0000256" key="4">
    <source>
        <dbReference type="SAM" id="MobiDB-lite"/>
    </source>
</evidence>
<gene>
    <name evidence="5" type="ORF">UFOPK3708_01555</name>
</gene>
<dbReference type="NCBIfam" id="TIGR00165">
    <property type="entry name" value="S18"/>
    <property type="match status" value="1"/>
</dbReference>
<evidence type="ECO:0000256" key="3">
    <source>
        <dbReference type="ARBA" id="ARBA00023274"/>
    </source>
</evidence>
<dbReference type="GO" id="GO:0022627">
    <property type="term" value="C:cytosolic small ribosomal subunit"/>
    <property type="evidence" value="ECO:0007669"/>
    <property type="project" value="TreeGrafter"/>
</dbReference>
<dbReference type="InterPro" id="IPR036870">
    <property type="entry name" value="Ribosomal_bS18_sf"/>
</dbReference>
<evidence type="ECO:0000256" key="1">
    <source>
        <dbReference type="ARBA" id="ARBA00005589"/>
    </source>
</evidence>
<feature type="region of interest" description="Disordered" evidence="4">
    <location>
        <begin position="1"/>
        <end position="23"/>
    </location>
</feature>
<proteinExistence type="inferred from homology"/>
<dbReference type="PANTHER" id="PTHR13479:SF40">
    <property type="entry name" value="SMALL RIBOSOMAL SUBUNIT PROTEIN BS18M"/>
    <property type="match status" value="1"/>
</dbReference>
<keyword evidence="3" id="KW-0687">Ribonucleoprotein</keyword>
<sequence length="153" mass="17351">MAKAAPKRGKNKDNARRSKKKISLLTQEKVEFVDYKDVNMLRRFMSDRAKIRARRVSGNDSQQQKEIARAIKNAREMALLPYTNRVTTQRGGGRDRGERGDRGDRGDRGLKLENAEIRETVTDDAVIEELEATFIDAEGTEVDVVVEDVEVSE</sequence>
<keyword evidence="2" id="KW-0689">Ribosomal protein</keyword>
<organism evidence="5">
    <name type="scientific">freshwater metagenome</name>
    <dbReference type="NCBI Taxonomy" id="449393"/>
    <lineage>
        <taxon>unclassified sequences</taxon>
        <taxon>metagenomes</taxon>
        <taxon>ecological metagenomes</taxon>
    </lineage>
</organism>
<evidence type="ECO:0000313" key="5">
    <source>
        <dbReference type="EMBL" id="CAB4942934.1"/>
    </source>
</evidence>
<dbReference type="GO" id="GO:0070181">
    <property type="term" value="F:small ribosomal subunit rRNA binding"/>
    <property type="evidence" value="ECO:0007669"/>
    <property type="project" value="TreeGrafter"/>
</dbReference>
<dbReference type="SUPFAM" id="SSF46911">
    <property type="entry name" value="Ribosomal protein S18"/>
    <property type="match status" value="1"/>
</dbReference>
<dbReference type="GO" id="GO:0006412">
    <property type="term" value="P:translation"/>
    <property type="evidence" value="ECO:0007669"/>
    <property type="project" value="InterPro"/>
</dbReference>
<reference evidence="5" key="1">
    <citation type="submission" date="2020-05" db="EMBL/GenBank/DDBJ databases">
        <authorList>
            <person name="Chiriac C."/>
            <person name="Salcher M."/>
            <person name="Ghai R."/>
            <person name="Kavagutti S V."/>
        </authorList>
    </citation>
    <scope>NUCLEOTIDE SEQUENCE</scope>
</reference>
<dbReference type="HAMAP" id="MF_00270">
    <property type="entry name" value="Ribosomal_bS18"/>
    <property type="match status" value="1"/>
</dbReference>
<dbReference type="PANTHER" id="PTHR13479">
    <property type="entry name" value="30S RIBOSOMAL PROTEIN S18"/>
    <property type="match status" value="1"/>
</dbReference>
<feature type="compositionally biased region" description="Basic residues" evidence="4">
    <location>
        <begin position="1"/>
        <end position="10"/>
    </location>
</feature>
<dbReference type="Pfam" id="PF01084">
    <property type="entry name" value="Ribosomal_S18"/>
    <property type="match status" value="1"/>
</dbReference>
<dbReference type="EMBL" id="CAFBNA010000120">
    <property type="protein sequence ID" value="CAB4942934.1"/>
    <property type="molecule type" value="Genomic_DNA"/>
</dbReference>
<feature type="compositionally biased region" description="Basic and acidic residues" evidence="4">
    <location>
        <begin position="92"/>
        <end position="111"/>
    </location>
</feature>
<dbReference type="PRINTS" id="PR00974">
    <property type="entry name" value="RIBOSOMALS18"/>
</dbReference>